<dbReference type="EMBL" id="JAYFUL010000014">
    <property type="protein sequence ID" value="MEA5258275.1"/>
    <property type="molecule type" value="Genomic_DNA"/>
</dbReference>
<comment type="caution">
    <text evidence="1">The sequence shown here is derived from an EMBL/GenBank/DDBJ whole genome shotgun (WGS) entry which is preliminary data.</text>
</comment>
<proteinExistence type="predicted"/>
<accession>A0ABU5QMZ3</accession>
<reference evidence="1 2" key="1">
    <citation type="submission" date="2023-12" db="EMBL/GenBank/DDBJ databases">
        <title>Novel species of the genus Arcicella isolated from rivers.</title>
        <authorList>
            <person name="Lu H."/>
        </authorList>
    </citation>
    <scope>NUCLEOTIDE SEQUENCE [LARGE SCALE GENOMIC DNA]</scope>
    <source>
        <strain evidence="1 2">LMG 21963</strain>
    </source>
</reference>
<dbReference type="RefSeq" id="WP_323249247.1">
    <property type="nucleotide sequence ID" value="NZ_JAYFUL010000014.1"/>
</dbReference>
<dbReference type="Proteomes" id="UP001304671">
    <property type="component" value="Unassembled WGS sequence"/>
</dbReference>
<keyword evidence="2" id="KW-1185">Reference proteome</keyword>
<name>A0ABU5QMZ3_9BACT</name>
<organism evidence="1 2">
    <name type="scientific">Arcicella aquatica</name>
    <dbReference type="NCBI Taxonomy" id="217141"/>
    <lineage>
        <taxon>Bacteria</taxon>
        <taxon>Pseudomonadati</taxon>
        <taxon>Bacteroidota</taxon>
        <taxon>Cytophagia</taxon>
        <taxon>Cytophagales</taxon>
        <taxon>Flectobacillaceae</taxon>
        <taxon>Arcicella</taxon>
    </lineage>
</organism>
<gene>
    <name evidence="1" type="ORF">VB264_10830</name>
</gene>
<protein>
    <submittedName>
        <fullName evidence="1">Uncharacterized protein</fullName>
    </submittedName>
</protein>
<evidence type="ECO:0000313" key="2">
    <source>
        <dbReference type="Proteomes" id="UP001304671"/>
    </source>
</evidence>
<evidence type="ECO:0000313" key="1">
    <source>
        <dbReference type="EMBL" id="MEA5258275.1"/>
    </source>
</evidence>
<sequence>MNVTFEINTQAELEKLFSLFKSFQFENISVISSDLKINPLITKGDKSIDPKGLFGIWKENPRDLDEIRTQSWKRNLE</sequence>